<dbReference type="SUPFAM" id="SSF51735">
    <property type="entry name" value="NAD(P)-binding Rossmann-fold domains"/>
    <property type="match status" value="1"/>
</dbReference>
<organism evidence="2 3">
    <name type="scientific">Nibrella viscosa</name>
    <dbReference type="NCBI Taxonomy" id="1084524"/>
    <lineage>
        <taxon>Bacteria</taxon>
        <taxon>Pseudomonadati</taxon>
        <taxon>Bacteroidota</taxon>
        <taxon>Cytophagia</taxon>
        <taxon>Cytophagales</taxon>
        <taxon>Spirosomataceae</taxon>
        <taxon>Nibrella</taxon>
    </lineage>
</organism>
<comment type="caution">
    <text evidence="2">The sequence shown here is derived from an EMBL/GenBank/DDBJ whole genome shotgun (WGS) entry which is preliminary data.</text>
</comment>
<feature type="domain" description="Saccharopine dehydrogenase NADP binding" evidence="1">
    <location>
        <begin position="4"/>
        <end position="123"/>
    </location>
</feature>
<dbReference type="Gene3D" id="3.40.50.720">
    <property type="entry name" value="NAD(P)-binding Rossmann-like Domain"/>
    <property type="match status" value="1"/>
</dbReference>
<dbReference type="Proteomes" id="UP001500936">
    <property type="component" value="Unassembled WGS sequence"/>
</dbReference>
<proteinExistence type="predicted"/>
<accession>A0ABP8K1V8</accession>
<evidence type="ECO:0000259" key="1">
    <source>
        <dbReference type="Pfam" id="PF03435"/>
    </source>
</evidence>
<dbReference type="PANTHER" id="PTHR43781:SF1">
    <property type="entry name" value="SACCHAROPINE DEHYDROGENASE"/>
    <property type="match status" value="1"/>
</dbReference>
<dbReference type="InterPro" id="IPR005097">
    <property type="entry name" value="Sacchrp_dh_NADP-bd"/>
</dbReference>
<evidence type="ECO:0000313" key="3">
    <source>
        <dbReference type="Proteomes" id="UP001500936"/>
    </source>
</evidence>
<dbReference type="PANTHER" id="PTHR43781">
    <property type="entry name" value="SACCHAROPINE DEHYDROGENASE"/>
    <property type="match status" value="1"/>
</dbReference>
<keyword evidence="3" id="KW-1185">Reference proteome</keyword>
<evidence type="ECO:0000313" key="2">
    <source>
        <dbReference type="EMBL" id="GAA4399482.1"/>
    </source>
</evidence>
<dbReference type="EMBL" id="BAABHB010000002">
    <property type="protein sequence ID" value="GAA4399482.1"/>
    <property type="molecule type" value="Genomic_DNA"/>
</dbReference>
<sequence>MPEILLYGATGYTAGLIIELASSYGINIVLAGRSAEKLKSLAERHALPYRVADLQDAAALDAMLQDIPVVLHCAGPFIRTALLMQQGCLRTGTHYLDITGEIPVFEQGMALHQAAIEKNIMLMSGVGFDVVPTDCMALYLKQRLPDATHLQLAIHNQDGAVSRGTALTVVEGLGEGSQVRENGKLKTVPITHKAMSVPFKADKSLLCMTIPWGDLATAYHTTGIPNIETFMATPPMAIRAAKLANYFTWLLRSRWFRQFAQRRINRSLTGPDEQVRGKARSMVWGKAWNSRGTSVQARLEGPEAYTLTALTALLITRNVLDGHWEPGYQTPAAVYGPELILKVPNTTREDIPVNS</sequence>
<name>A0ABP8K1V8_9BACT</name>
<reference evidence="3" key="1">
    <citation type="journal article" date="2019" name="Int. J. Syst. Evol. Microbiol.">
        <title>The Global Catalogue of Microorganisms (GCM) 10K type strain sequencing project: providing services to taxonomists for standard genome sequencing and annotation.</title>
        <authorList>
            <consortium name="The Broad Institute Genomics Platform"/>
            <consortium name="The Broad Institute Genome Sequencing Center for Infectious Disease"/>
            <person name="Wu L."/>
            <person name="Ma J."/>
        </authorList>
    </citation>
    <scope>NUCLEOTIDE SEQUENCE [LARGE SCALE GENOMIC DNA]</scope>
    <source>
        <strain evidence="3">JCM 17925</strain>
    </source>
</reference>
<dbReference type="InterPro" id="IPR036291">
    <property type="entry name" value="NAD(P)-bd_dom_sf"/>
</dbReference>
<dbReference type="RefSeq" id="WP_345264836.1">
    <property type="nucleotide sequence ID" value="NZ_BAABHB010000002.1"/>
</dbReference>
<dbReference type="Pfam" id="PF03435">
    <property type="entry name" value="Sacchrp_dh_NADP"/>
    <property type="match status" value="1"/>
</dbReference>
<protein>
    <submittedName>
        <fullName evidence="2">Saccharopine dehydrogenase NADP-binding domain-containing protein</fullName>
    </submittedName>
</protein>
<gene>
    <name evidence="2" type="ORF">GCM10023187_11380</name>
</gene>